<dbReference type="GO" id="GO:0030170">
    <property type="term" value="F:pyridoxal phosphate binding"/>
    <property type="evidence" value="ECO:0007669"/>
    <property type="project" value="InterPro"/>
</dbReference>
<evidence type="ECO:0000313" key="6">
    <source>
        <dbReference type="EMBL" id="RKI87621.1"/>
    </source>
</evidence>
<feature type="domain" description="Aminotransferase class I/classII large" evidence="5">
    <location>
        <begin position="27"/>
        <end position="238"/>
    </location>
</feature>
<dbReference type="InterPro" id="IPR015421">
    <property type="entry name" value="PyrdxlP-dep_Trfase_major"/>
</dbReference>
<dbReference type="GO" id="GO:0008483">
    <property type="term" value="F:transaminase activity"/>
    <property type="evidence" value="ECO:0007669"/>
    <property type="project" value="UniProtKB-KW"/>
</dbReference>
<gene>
    <name evidence="6" type="ORF">D7V94_20770</name>
</gene>
<comment type="cofactor">
    <cofactor evidence="1">
        <name>pyridoxal 5'-phosphate</name>
        <dbReference type="ChEBI" id="CHEBI:597326"/>
    </cofactor>
</comment>
<sequence length="252" mass="29320">MMVLMWSSWRIFSNLIGGGVKLFYTIPNFGNPSGITMTYKKRKAVYELSVKYGVPILEDDIYGNLRYRGRRIPNIKEFDTEGSVVYIGSVSKILAPAMRIGFLAADKKVIRHIAKIKEVSSNEVMRVMQYALWRMYEENDMYIWLKKICDIYAKKLFLMEESMDRYFPLSVKHSSPDGGMFIWVTLPEGTDIERYCWESAVQLHIPVTPGNGFCVIEPEKCTSLRFNFTKENMEDIEYGIRKTGKLMEQYVK</sequence>
<dbReference type="InterPro" id="IPR050859">
    <property type="entry name" value="Class-I_PLP-dep_aminotransf"/>
</dbReference>
<keyword evidence="2 6" id="KW-0032">Aminotransferase</keyword>
<evidence type="ECO:0000259" key="5">
    <source>
        <dbReference type="Pfam" id="PF00155"/>
    </source>
</evidence>
<evidence type="ECO:0000256" key="4">
    <source>
        <dbReference type="ARBA" id="ARBA00022898"/>
    </source>
</evidence>
<dbReference type="PANTHER" id="PTHR42790">
    <property type="entry name" value="AMINOTRANSFERASE"/>
    <property type="match status" value="1"/>
</dbReference>
<dbReference type="GO" id="GO:1901605">
    <property type="term" value="P:alpha-amino acid metabolic process"/>
    <property type="evidence" value="ECO:0007669"/>
    <property type="project" value="TreeGrafter"/>
</dbReference>
<keyword evidence="4" id="KW-0663">Pyridoxal phosphate</keyword>
<dbReference type="InterPro" id="IPR015422">
    <property type="entry name" value="PyrdxlP-dep_Trfase_small"/>
</dbReference>
<dbReference type="Gene3D" id="3.40.640.10">
    <property type="entry name" value="Type I PLP-dependent aspartate aminotransferase-like (Major domain)"/>
    <property type="match status" value="1"/>
</dbReference>
<dbReference type="Pfam" id="PF00155">
    <property type="entry name" value="Aminotran_1_2"/>
    <property type="match status" value="1"/>
</dbReference>
<dbReference type="InterPro" id="IPR004839">
    <property type="entry name" value="Aminotransferase_I/II_large"/>
</dbReference>
<evidence type="ECO:0000256" key="2">
    <source>
        <dbReference type="ARBA" id="ARBA00022576"/>
    </source>
</evidence>
<dbReference type="InterPro" id="IPR015424">
    <property type="entry name" value="PyrdxlP-dep_Trfase"/>
</dbReference>
<protein>
    <submittedName>
        <fullName evidence="6">PLP-dependent aminotransferase family protein</fullName>
    </submittedName>
</protein>
<name>A0A3A9AJQ1_9FIRM</name>
<keyword evidence="7" id="KW-1185">Reference proteome</keyword>
<dbReference type="OrthoDB" id="9804020at2"/>
<proteinExistence type="predicted"/>
<evidence type="ECO:0000256" key="1">
    <source>
        <dbReference type="ARBA" id="ARBA00001933"/>
    </source>
</evidence>
<dbReference type="CDD" id="cd00609">
    <property type="entry name" value="AAT_like"/>
    <property type="match status" value="1"/>
</dbReference>
<comment type="caution">
    <text evidence="6">The sequence shown here is derived from an EMBL/GenBank/DDBJ whole genome shotgun (WGS) entry which is preliminary data.</text>
</comment>
<organism evidence="6 7">
    <name type="scientific">Parablautia intestinalis</name>
    <dbReference type="NCBI Taxonomy" id="2320100"/>
    <lineage>
        <taxon>Bacteria</taxon>
        <taxon>Bacillati</taxon>
        <taxon>Bacillota</taxon>
        <taxon>Clostridia</taxon>
        <taxon>Lachnospirales</taxon>
        <taxon>Lachnospiraceae</taxon>
        <taxon>Parablautia</taxon>
    </lineage>
</organism>
<dbReference type="PANTHER" id="PTHR42790:SF19">
    <property type="entry name" value="KYNURENINE_ALPHA-AMINOADIPATE AMINOTRANSFERASE, MITOCHONDRIAL"/>
    <property type="match status" value="1"/>
</dbReference>
<reference evidence="6 7" key="1">
    <citation type="submission" date="2018-09" db="EMBL/GenBank/DDBJ databases">
        <title>Murine metabolic-syndrome-specific gut microbial biobank.</title>
        <authorList>
            <person name="Liu C."/>
        </authorList>
    </citation>
    <scope>NUCLEOTIDE SEQUENCE [LARGE SCALE GENOMIC DNA]</scope>
    <source>
        <strain evidence="6 7">0.1xD8-82</strain>
    </source>
</reference>
<evidence type="ECO:0000256" key="3">
    <source>
        <dbReference type="ARBA" id="ARBA00022679"/>
    </source>
</evidence>
<dbReference type="Gene3D" id="3.90.1150.10">
    <property type="entry name" value="Aspartate Aminotransferase, domain 1"/>
    <property type="match status" value="1"/>
</dbReference>
<dbReference type="AlphaFoldDB" id="A0A3A9AJQ1"/>
<evidence type="ECO:0000313" key="7">
    <source>
        <dbReference type="Proteomes" id="UP000280696"/>
    </source>
</evidence>
<accession>A0A3A9AJQ1</accession>
<keyword evidence="3 6" id="KW-0808">Transferase</keyword>
<dbReference type="Proteomes" id="UP000280696">
    <property type="component" value="Unassembled WGS sequence"/>
</dbReference>
<dbReference type="EMBL" id="RAYQ01000038">
    <property type="protein sequence ID" value="RKI87621.1"/>
    <property type="molecule type" value="Genomic_DNA"/>
</dbReference>
<dbReference type="SUPFAM" id="SSF53383">
    <property type="entry name" value="PLP-dependent transferases"/>
    <property type="match status" value="1"/>
</dbReference>